<proteinExistence type="predicted"/>
<keyword evidence="4" id="KW-1185">Reference proteome</keyword>
<dbReference type="Proteomes" id="UP000051248">
    <property type="component" value="Unassembled WGS sequence"/>
</dbReference>
<evidence type="ECO:0000313" key="4">
    <source>
        <dbReference type="Proteomes" id="UP000051248"/>
    </source>
</evidence>
<dbReference type="STRING" id="1423775.FD03_GL002181"/>
<dbReference type="PANTHER" id="PTHR43283">
    <property type="entry name" value="BETA-LACTAMASE-RELATED"/>
    <property type="match status" value="1"/>
</dbReference>
<organism evidence="3 4">
    <name type="scientific">Companilactobacillus nodensis DSM 19682 = JCM 14932 = NBRC 107160</name>
    <dbReference type="NCBI Taxonomy" id="1423775"/>
    <lineage>
        <taxon>Bacteria</taxon>
        <taxon>Bacillati</taxon>
        <taxon>Bacillota</taxon>
        <taxon>Bacilli</taxon>
        <taxon>Lactobacillales</taxon>
        <taxon>Lactobacillaceae</taxon>
        <taxon>Companilactobacillus</taxon>
    </lineage>
</organism>
<dbReference type="Pfam" id="PF00144">
    <property type="entry name" value="Beta-lactamase"/>
    <property type="match status" value="1"/>
</dbReference>
<feature type="domain" description="Beta-lactamase-related" evidence="2">
    <location>
        <begin position="55"/>
        <end position="307"/>
    </location>
</feature>
<reference evidence="3 4" key="1">
    <citation type="journal article" date="2015" name="Genome Announc.">
        <title>Expanding the biotechnology potential of lactobacilli through comparative genomics of 213 strains and associated genera.</title>
        <authorList>
            <person name="Sun Z."/>
            <person name="Harris H.M."/>
            <person name="McCann A."/>
            <person name="Guo C."/>
            <person name="Argimon S."/>
            <person name="Zhang W."/>
            <person name="Yang X."/>
            <person name="Jeffery I.B."/>
            <person name="Cooney J.C."/>
            <person name="Kagawa T.F."/>
            <person name="Liu W."/>
            <person name="Song Y."/>
            <person name="Salvetti E."/>
            <person name="Wrobel A."/>
            <person name="Rasinkangas P."/>
            <person name="Parkhill J."/>
            <person name="Rea M.C."/>
            <person name="O'Sullivan O."/>
            <person name="Ritari J."/>
            <person name="Douillard F.P."/>
            <person name="Paul Ross R."/>
            <person name="Yang R."/>
            <person name="Briner A.E."/>
            <person name="Felis G.E."/>
            <person name="de Vos W.M."/>
            <person name="Barrangou R."/>
            <person name="Klaenhammer T.R."/>
            <person name="Caufield P.W."/>
            <person name="Cui Y."/>
            <person name="Zhang H."/>
            <person name="O'Toole P.W."/>
        </authorList>
    </citation>
    <scope>NUCLEOTIDE SEQUENCE [LARGE SCALE GENOMIC DNA]</scope>
    <source>
        <strain evidence="3 4">DSM 19682</strain>
    </source>
</reference>
<dbReference type="InterPro" id="IPR050789">
    <property type="entry name" value="Diverse_Enzym_Activities"/>
</dbReference>
<dbReference type="SUPFAM" id="SSF56601">
    <property type="entry name" value="beta-lactamase/transpeptidase-like"/>
    <property type="match status" value="1"/>
</dbReference>
<sequence length="327" mass="37172">MKKFQQTEAQILDLVNQQVVPGVSYGFISNHGNGDMQTSYDESNYAGDKSWVPTITPLQGNELYDLASLTKIMGTVPLILKLIDEKKIDLHDPINKYLPQFKDDRVEVFHLLTHTSGIAGYIPDRDSLNDQQLIDALFTLPVTDNFGKKVVYTDTGMIFLGLIIEKIYNEPVQEVIMKFVQSAWNLTDTTFDPEISRCTPTYEVNNKMLVGIPNDPKARQLGKHCGSAGMFSSLIDVMQFSKAMLQKNYKFLYKNFTDLNPGRSLGWDIKPGNVLFHTGYTGHFIALDYIHQNAMVVLTNRVHPVEHNQIFLERRETILNSFLNESK</sequence>
<dbReference type="GO" id="GO:0016787">
    <property type="term" value="F:hydrolase activity"/>
    <property type="evidence" value="ECO:0007669"/>
    <property type="project" value="UniProtKB-KW"/>
</dbReference>
<dbReference type="Gene3D" id="3.40.710.10">
    <property type="entry name" value="DD-peptidase/beta-lactamase superfamily"/>
    <property type="match status" value="1"/>
</dbReference>
<protein>
    <submittedName>
        <fullName evidence="3">Beta-lactamase class C related penicillin binding protein</fullName>
    </submittedName>
</protein>
<evidence type="ECO:0000259" key="2">
    <source>
        <dbReference type="Pfam" id="PF00144"/>
    </source>
</evidence>
<dbReference type="PATRIC" id="fig|1423775.4.peg.2218"/>
<dbReference type="InterPro" id="IPR012338">
    <property type="entry name" value="Beta-lactam/transpept-like"/>
</dbReference>
<keyword evidence="1" id="KW-0378">Hydrolase</keyword>
<dbReference type="eggNOG" id="COG1680">
    <property type="taxonomic scope" value="Bacteria"/>
</dbReference>
<gene>
    <name evidence="3" type="ORF">FD03_GL002181</name>
</gene>
<dbReference type="InterPro" id="IPR001466">
    <property type="entry name" value="Beta-lactam-related"/>
</dbReference>
<evidence type="ECO:0000256" key="1">
    <source>
        <dbReference type="ARBA" id="ARBA00022801"/>
    </source>
</evidence>
<accession>A0A0R1KAM4</accession>
<comment type="caution">
    <text evidence="3">The sequence shown here is derived from an EMBL/GenBank/DDBJ whole genome shotgun (WGS) entry which is preliminary data.</text>
</comment>
<name>A0A0R1KAM4_9LACO</name>
<evidence type="ECO:0000313" key="3">
    <source>
        <dbReference type="EMBL" id="KRK80750.1"/>
    </source>
</evidence>
<dbReference type="AlphaFoldDB" id="A0A0R1KAM4"/>
<dbReference type="OrthoDB" id="9803467at2"/>
<dbReference type="RefSeq" id="WP_025024271.1">
    <property type="nucleotide sequence ID" value="NZ_AZDZ01000003.1"/>
</dbReference>
<dbReference type="EMBL" id="AZDZ01000003">
    <property type="protein sequence ID" value="KRK80750.1"/>
    <property type="molecule type" value="Genomic_DNA"/>
</dbReference>
<dbReference type="PANTHER" id="PTHR43283:SF11">
    <property type="entry name" value="BETA-LACTAMASE-RELATED DOMAIN-CONTAINING PROTEIN"/>
    <property type="match status" value="1"/>
</dbReference>